<feature type="compositionally biased region" description="Basic and acidic residues" evidence="1">
    <location>
        <begin position="571"/>
        <end position="583"/>
    </location>
</feature>
<evidence type="ECO:0000313" key="2">
    <source>
        <dbReference type="EMBL" id="EEU34625.1"/>
    </source>
</evidence>
<dbReference type="Proteomes" id="UP000005206">
    <property type="component" value="Chromosome 7"/>
</dbReference>
<proteinExistence type="predicted"/>
<dbReference type="InParanoid" id="C7ZN07"/>
<dbReference type="GeneID" id="9678738"/>
<feature type="region of interest" description="Disordered" evidence="1">
    <location>
        <begin position="565"/>
        <end position="695"/>
    </location>
</feature>
<dbReference type="OMA" id="CASANFM"/>
<keyword evidence="3" id="KW-1185">Reference proteome</keyword>
<dbReference type="STRING" id="660122.C7ZN07"/>
<organism evidence="2 3">
    <name type="scientific">Fusarium vanettenii (strain ATCC MYA-4622 / CBS 123669 / FGSC 9596 / NRRL 45880 / 77-13-4)</name>
    <name type="common">Fusarium solani subsp. pisi</name>
    <dbReference type="NCBI Taxonomy" id="660122"/>
    <lineage>
        <taxon>Eukaryota</taxon>
        <taxon>Fungi</taxon>
        <taxon>Dikarya</taxon>
        <taxon>Ascomycota</taxon>
        <taxon>Pezizomycotina</taxon>
        <taxon>Sordariomycetes</taxon>
        <taxon>Hypocreomycetidae</taxon>
        <taxon>Hypocreales</taxon>
        <taxon>Nectriaceae</taxon>
        <taxon>Fusarium</taxon>
        <taxon>Fusarium solani species complex</taxon>
        <taxon>Fusarium vanettenii</taxon>
    </lineage>
</organism>
<feature type="compositionally biased region" description="Basic and acidic residues" evidence="1">
    <location>
        <begin position="668"/>
        <end position="678"/>
    </location>
</feature>
<protein>
    <submittedName>
        <fullName evidence="2">Uncharacterized protein</fullName>
    </submittedName>
</protein>
<feature type="region of interest" description="Disordered" evidence="1">
    <location>
        <begin position="496"/>
        <end position="551"/>
    </location>
</feature>
<feature type="compositionally biased region" description="Polar residues" evidence="1">
    <location>
        <begin position="587"/>
        <end position="604"/>
    </location>
</feature>
<dbReference type="VEuPathDB" id="FungiDB:NECHADRAFT_82332"/>
<dbReference type="RefSeq" id="XP_003040338.1">
    <property type="nucleotide sequence ID" value="XM_003040292.1"/>
</dbReference>
<dbReference type="AlphaFoldDB" id="C7ZN07"/>
<feature type="compositionally biased region" description="Polar residues" evidence="1">
    <location>
        <begin position="658"/>
        <end position="667"/>
    </location>
</feature>
<dbReference type="HOGENOM" id="CLU_024334_0_0_1"/>
<evidence type="ECO:0000313" key="3">
    <source>
        <dbReference type="Proteomes" id="UP000005206"/>
    </source>
</evidence>
<dbReference type="eggNOG" id="ENOG502TB1E">
    <property type="taxonomic scope" value="Eukaryota"/>
</dbReference>
<feature type="compositionally biased region" description="Polar residues" evidence="1">
    <location>
        <begin position="686"/>
        <end position="695"/>
    </location>
</feature>
<sequence>MSWDRYELGQKNIFYDEDTHPFSIVVPPHVGRVRRSMLDFSCPIRGHKDLFDPISSDGQFKRPLDGSDIDPALKAANNAMSKARSIVNGGYLEKKWESFFETHFFEPLSESLSVSKEDPRRVSRYKYYYDDVKRETNELWDLFKGNSTPGLGAFESLKCPKPDQAFYLPMYRPHFKAGIPTVVDPEARQWNRHQEASIMEPFSWSTLEKLHEFGLQPTPFRIFHKPPMEANLKCYPWLIVEHKKEEEPEGPSGRVVCCQAANAAACAVRLVQDSAQYAVELPDYGHIPPIPAVTTIGPRVTVWLMYFAEKFDAPCSGRDKQEVTSRLRNKGYIMRAIWNGDMTKGADVVRFQIILENTHTWAVRAFKPLISSYIEQWGYVHCRSDEVSSSPWSQVKLRRQKNIERRQTVLPIVQALLKDHATMELDDTAHQKVTPLLLGLLMHHICSSEREFLSNEVDRVVKEKLAALNLTQEMPTTSHAQDNATQVSVEADLEQTSPITQEPLNDNDDPNDSDYRPPWTTSAHGNPDKAPTAAEASDTEASVAQSSDHEYSDPTLLWHAETFMATPQSRSSREGRPSFHSRDSAPLSGSTVTGSAETTPTPNISRGRISSSSPCHRSSSPRLSQVDEAPSGSPVFSGKPVPEQRTWPPGIQFGQAESPGSSSTQRNPTEKSVSDFKTRLGYSVIADSQDSSDVF</sequence>
<dbReference type="KEGG" id="nhe:NECHADRAFT_82332"/>
<feature type="compositionally biased region" description="Low complexity" evidence="1">
    <location>
        <begin position="610"/>
        <end position="624"/>
    </location>
</feature>
<dbReference type="OrthoDB" id="5081713at2759"/>
<evidence type="ECO:0000256" key="1">
    <source>
        <dbReference type="SAM" id="MobiDB-lite"/>
    </source>
</evidence>
<accession>C7ZN07</accession>
<name>C7ZN07_FUSV7</name>
<gene>
    <name evidence="2" type="ORF">NECHADRAFT_82332</name>
</gene>
<dbReference type="EMBL" id="GG698960">
    <property type="protein sequence ID" value="EEU34625.1"/>
    <property type="molecule type" value="Genomic_DNA"/>
</dbReference>
<reference evidence="2 3" key="1">
    <citation type="journal article" date="2009" name="PLoS Genet.">
        <title>The genome of Nectria haematococca: contribution of supernumerary chromosomes to gene expansion.</title>
        <authorList>
            <person name="Coleman J.J."/>
            <person name="Rounsley S.D."/>
            <person name="Rodriguez-Carres M."/>
            <person name="Kuo A."/>
            <person name="Wasmann C.C."/>
            <person name="Grimwood J."/>
            <person name="Schmutz J."/>
            <person name="Taga M."/>
            <person name="White G.J."/>
            <person name="Zhou S."/>
            <person name="Schwartz D.C."/>
            <person name="Freitag M."/>
            <person name="Ma L.J."/>
            <person name="Danchin E.G."/>
            <person name="Henrissat B."/>
            <person name="Coutinho P.M."/>
            <person name="Nelson D.R."/>
            <person name="Straney D."/>
            <person name="Napoli C.A."/>
            <person name="Barker B.M."/>
            <person name="Gribskov M."/>
            <person name="Rep M."/>
            <person name="Kroken S."/>
            <person name="Molnar I."/>
            <person name="Rensing C."/>
            <person name="Kennell J.C."/>
            <person name="Zamora J."/>
            <person name="Farman M.L."/>
            <person name="Selker E.U."/>
            <person name="Salamov A."/>
            <person name="Shapiro H."/>
            <person name="Pangilinan J."/>
            <person name="Lindquist E."/>
            <person name="Lamers C."/>
            <person name="Grigoriev I.V."/>
            <person name="Geiser D.M."/>
            <person name="Covert S.F."/>
            <person name="Temporini E."/>
            <person name="Vanetten H.D."/>
        </authorList>
    </citation>
    <scope>NUCLEOTIDE SEQUENCE [LARGE SCALE GENOMIC DNA]</scope>
    <source>
        <strain evidence="3">ATCC MYA-4622 / CBS 123669 / FGSC 9596 / NRRL 45880 / 77-13-4</strain>
    </source>
</reference>